<dbReference type="EMBL" id="JAOPKA010000005">
    <property type="protein sequence ID" value="MCU4741861.1"/>
    <property type="molecule type" value="Genomic_DNA"/>
</dbReference>
<name>A0AAP3E1S6_9EURY</name>
<evidence type="ECO:0000313" key="2">
    <source>
        <dbReference type="EMBL" id="MCU4741861.1"/>
    </source>
</evidence>
<evidence type="ECO:0000313" key="5">
    <source>
        <dbReference type="Proteomes" id="UP001321018"/>
    </source>
</evidence>
<dbReference type="AlphaFoldDB" id="A0AAP3E1S6"/>
<dbReference type="Proteomes" id="UP001321018">
    <property type="component" value="Unassembled WGS sequence"/>
</dbReference>
<dbReference type="InterPro" id="IPR055947">
    <property type="entry name" value="DUF7525"/>
</dbReference>
<protein>
    <submittedName>
        <fullName evidence="2">Uncharacterized protein</fullName>
    </submittedName>
</protein>
<gene>
    <name evidence="3" type="ORF">OB955_21070</name>
    <name evidence="2" type="ORF">OB960_10680</name>
</gene>
<reference evidence="2 4" key="1">
    <citation type="submission" date="2022-09" db="EMBL/GenBank/DDBJ databases">
        <title>Enrichment on poylsaccharides allowed isolation of novel metabolic and taxonomic groups of Haloarchaea.</title>
        <authorList>
            <person name="Sorokin D.Y."/>
            <person name="Elcheninov A.G."/>
            <person name="Khizhniak T.V."/>
            <person name="Kolganova T.V."/>
            <person name="Kublanov I.V."/>
        </authorList>
    </citation>
    <scope>NUCLEOTIDE SEQUENCE</scope>
    <source>
        <strain evidence="3 4">AArc-m2/3/4</strain>
        <strain evidence="2">AArc-xg1-1</strain>
    </source>
</reference>
<evidence type="ECO:0000313" key="4">
    <source>
        <dbReference type="Proteomes" id="UP001320972"/>
    </source>
</evidence>
<feature type="transmembrane region" description="Helical" evidence="1">
    <location>
        <begin position="12"/>
        <end position="34"/>
    </location>
</feature>
<proteinExistence type="predicted"/>
<dbReference type="Pfam" id="PF24369">
    <property type="entry name" value="DUF7525"/>
    <property type="match status" value="1"/>
</dbReference>
<organism evidence="2 5">
    <name type="scientific">Natronoglomus mannanivorans</name>
    <dbReference type="NCBI Taxonomy" id="2979990"/>
    <lineage>
        <taxon>Archaea</taxon>
        <taxon>Methanobacteriati</taxon>
        <taxon>Methanobacteriota</taxon>
        <taxon>Stenosarchaea group</taxon>
        <taxon>Halobacteria</taxon>
        <taxon>Halobacteriales</taxon>
        <taxon>Natrialbaceae</taxon>
        <taxon>Natronoglomus</taxon>
    </lineage>
</organism>
<keyword evidence="1" id="KW-0472">Membrane</keyword>
<keyword evidence="1" id="KW-0812">Transmembrane</keyword>
<evidence type="ECO:0000256" key="1">
    <source>
        <dbReference type="SAM" id="Phobius"/>
    </source>
</evidence>
<dbReference type="RefSeq" id="WP_338003689.1">
    <property type="nucleotide sequence ID" value="NZ_JAOPKA010000005.1"/>
</dbReference>
<evidence type="ECO:0000313" key="3">
    <source>
        <dbReference type="EMBL" id="MCU4975196.1"/>
    </source>
</evidence>
<keyword evidence="4" id="KW-1185">Reference proteome</keyword>
<comment type="caution">
    <text evidence="2">The sequence shown here is derived from an EMBL/GenBank/DDBJ whole genome shotgun (WGS) entry which is preliminary data.</text>
</comment>
<accession>A0AAP3E1S6</accession>
<dbReference type="EMBL" id="JAOPKB010000016">
    <property type="protein sequence ID" value="MCU4975196.1"/>
    <property type="molecule type" value="Genomic_DNA"/>
</dbReference>
<feature type="transmembrane region" description="Helical" evidence="1">
    <location>
        <begin position="40"/>
        <end position="61"/>
    </location>
</feature>
<sequence length="62" mass="6204">MATPADTTTDKGIGFAILLGAIATIGAVGMAVAAPETEAGWAFAVAMAFASFAVVGIHLHWD</sequence>
<keyword evidence="1" id="KW-1133">Transmembrane helix</keyword>
<dbReference type="Proteomes" id="UP001320972">
    <property type="component" value="Unassembled WGS sequence"/>
</dbReference>